<evidence type="ECO:0000313" key="3">
    <source>
        <dbReference type="Proteomes" id="UP000318741"/>
    </source>
</evidence>
<dbReference type="SUPFAM" id="SSF48452">
    <property type="entry name" value="TPR-like"/>
    <property type="match status" value="2"/>
</dbReference>
<dbReference type="InterPro" id="IPR011990">
    <property type="entry name" value="TPR-like_helical_dom_sf"/>
</dbReference>
<proteinExistence type="predicted"/>
<keyword evidence="1" id="KW-0175">Coiled coil</keyword>
<feature type="coiled-coil region" evidence="1">
    <location>
        <begin position="149"/>
        <end position="203"/>
    </location>
</feature>
<accession>A0A517PA23</accession>
<dbReference type="Gene3D" id="1.25.40.10">
    <property type="entry name" value="Tetratricopeptide repeat domain"/>
    <property type="match status" value="2"/>
</dbReference>
<keyword evidence="3" id="KW-1185">Reference proteome</keyword>
<sequence>MAAAKAIWQRLLEERGEDPVAVTRVADWLRQAGDAEGAKALYRRAAELAPEDPRYREYLGEYLHVLGESEAAVAVWTELAAGENRGVKTLARLSEVLGGFGYDERAASAAAEADALDVKEAGTADPTAGALEFADRMRFAELFSRAGRADAAEGQIAKAEALAVTLEERRAALNAAIDADQAADRLEDRIEELKATAAAEPQNADVRLRLALYQDAAGDPALAAASAAEASALAPADVIVLATLTELQEQAGFTADAAASARRLAGLDRQRRADHLMRLAELQLRLGQQADALRTAREVVAGAPGSPEALAFLSRVAFRTGDEEAGFDALRRAARNATRDAGPLLALADALAERFRTDEAVELLWRAFADDSFANAAPAVVVTDTNRSGAAEPSRLAPPELDAMRSATLRLLTDRPADVPGAFAAAAKVRVWAAGRLEQSKGSPNLARPAQRAILANLLLAQTALERPEHRDAARAEFAALEEWANAHGRIGQEYLSMIRELHKQADGAGAASADEAATEAPAP</sequence>
<dbReference type="AlphaFoldDB" id="A0A517PA23"/>
<dbReference type="Proteomes" id="UP000318741">
    <property type="component" value="Chromosome"/>
</dbReference>
<dbReference type="RefSeq" id="WP_145359081.1">
    <property type="nucleotide sequence ID" value="NZ_CP036265.1"/>
</dbReference>
<dbReference type="KEGG" id="acaf:CA12_23230"/>
<gene>
    <name evidence="2" type="ORF">CA12_23230</name>
</gene>
<reference evidence="2 3" key="1">
    <citation type="submission" date="2019-02" db="EMBL/GenBank/DDBJ databases">
        <title>Deep-cultivation of Planctomycetes and their phenomic and genomic characterization uncovers novel biology.</title>
        <authorList>
            <person name="Wiegand S."/>
            <person name="Jogler M."/>
            <person name="Boedeker C."/>
            <person name="Pinto D."/>
            <person name="Vollmers J."/>
            <person name="Rivas-Marin E."/>
            <person name="Kohn T."/>
            <person name="Peeters S.H."/>
            <person name="Heuer A."/>
            <person name="Rast P."/>
            <person name="Oberbeckmann S."/>
            <person name="Bunk B."/>
            <person name="Jeske O."/>
            <person name="Meyerdierks A."/>
            <person name="Storesund J.E."/>
            <person name="Kallscheuer N."/>
            <person name="Luecker S."/>
            <person name="Lage O.M."/>
            <person name="Pohl T."/>
            <person name="Merkel B.J."/>
            <person name="Hornburger P."/>
            <person name="Mueller R.-W."/>
            <person name="Bruemmer F."/>
            <person name="Labrenz M."/>
            <person name="Spormann A.M."/>
            <person name="Op den Camp H."/>
            <person name="Overmann J."/>
            <person name="Amann R."/>
            <person name="Jetten M.S.M."/>
            <person name="Mascher T."/>
            <person name="Medema M.H."/>
            <person name="Devos D.P."/>
            <person name="Kaster A.-K."/>
            <person name="Ovreas L."/>
            <person name="Rohde M."/>
            <person name="Galperin M.Y."/>
            <person name="Jogler C."/>
        </authorList>
    </citation>
    <scope>NUCLEOTIDE SEQUENCE [LARGE SCALE GENOMIC DNA]</scope>
    <source>
        <strain evidence="2 3">CA12</strain>
    </source>
</reference>
<protein>
    <submittedName>
        <fullName evidence="2">Uncharacterized protein</fullName>
    </submittedName>
</protein>
<evidence type="ECO:0000256" key="1">
    <source>
        <dbReference type="SAM" id="Coils"/>
    </source>
</evidence>
<organism evidence="2 3">
    <name type="scientific">Alienimonas californiensis</name>
    <dbReference type="NCBI Taxonomy" id="2527989"/>
    <lineage>
        <taxon>Bacteria</taxon>
        <taxon>Pseudomonadati</taxon>
        <taxon>Planctomycetota</taxon>
        <taxon>Planctomycetia</taxon>
        <taxon>Planctomycetales</taxon>
        <taxon>Planctomycetaceae</taxon>
        <taxon>Alienimonas</taxon>
    </lineage>
</organism>
<dbReference type="EMBL" id="CP036265">
    <property type="protein sequence ID" value="QDT16223.1"/>
    <property type="molecule type" value="Genomic_DNA"/>
</dbReference>
<name>A0A517PA23_9PLAN</name>
<evidence type="ECO:0000313" key="2">
    <source>
        <dbReference type="EMBL" id="QDT16223.1"/>
    </source>
</evidence>
<dbReference type="OrthoDB" id="218623at2"/>